<keyword evidence="3" id="KW-1185">Reference proteome</keyword>
<organism evidence="2 3">
    <name type="scientific">Companilactobacillus farciminis</name>
    <dbReference type="NCBI Taxonomy" id="1612"/>
    <lineage>
        <taxon>Bacteria</taxon>
        <taxon>Bacillati</taxon>
        <taxon>Bacillota</taxon>
        <taxon>Bacilli</taxon>
        <taxon>Lactobacillales</taxon>
        <taxon>Lactobacillaceae</taxon>
        <taxon>Companilactobacillus</taxon>
    </lineage>
</organism>
<evidence type="ECO:0000313" key="3">
    <source>
        <dbReference type="Proteomes" id="UP000295257"/>
    </source>
</evidence>
<feature type="transmembrane region" description="Helical" evidence="1">
    <location>
        <begin position="221"/>
        <end position="241"/>
    </location>
</feature>
<dbReference type="AlphaFoldDB" id="A0A4R5NC22"/>
<gene>
    <name evidence="2" type="ORF">C5L30_001393</name>
</gene>
<dbReference type="RefSeq" id="WP_010019677.1">
    <property type="nucleotide sequence ID" value="NZ_PUFN01000024.1"/>
</dbReference>
<feature type="transmembrane region" description="Helical" evidence="1">
    <location>
        <begin position="145"/>
        <end position="173"/>
    </location>
</feature>
<accession>A0A4R5NC22</accession>
<feature type="transmembrane region" description="Helical" evidence="1">
    <location>
        <begin position="115"/>
        <end position="133"/>
    </location>
</feature>
<reference evidence="2 3" key="1">
    <citation type="journal article" date="2019" name="Appl. Microbiol. Biotechnol.">
        <title>Uncovering carbohydrate metabolism through a genotype-phenotype association study of 56 lactic acid bacteria genomes.</title>
        <authorList>
            <person name="Buron-Moles G."/>
            <person name="Chailyan A."/>
            <person name="Dolejs I."/>
            <person name="Forster J."/>
            <person name="Miks M.H."/>
        </authorList>
    </citation>
    <scope>NUCLEOTIDE SEQUENCE [LARGE SCALE GENOMIC DNA]</scope>
    <source>
        <strain evidence="2 3">ATCC 29644</strain>
    </source>
</reference>
<name>A0A4R5NC22_9LACO</name>
<sequence>MIITKYGLTKTKLQILAMVAMLCDHVAKVIIYPVIISHYSNNWLSNNSYILRMYDALVFLGKISFPIFAFFIVEGFFKTHNVYSYMKRLFLFAILAEIPYDLATSGKLINFEKQNVLWTLLVGLICLFIIDNFKNSKFGLCKVIGSVSFILLIASFLNLDWGIYPGIVLILWFYLAHKSKKIRLLLGYCLMVPDVGFMSGAELSFLLLYFYNQRRGRSNKWLFYIFYPKHLLVLYLIQIILR</sequence>
<dbReference type="Pfam" id="PF05857">
    <property type="entry name" value="TraX"/>
    <property type="match status" value="1"/>
</dbReference>
<protein>
    <recommendedName>
        <fullName evidence="4">Conjugal transfer protein TraX</fullName>
    </recommendedName>
</protein>
<feature type="transmembrane region" description="Helical" evidence="1">
    <location>
        <begin position="15"/>
        <end position="36"/>
    </location>
</feature>
<feature type="transmembrane region" description="Helical" evidence="1">
    <location>
        <begin position="185"/>
        <end position="209"/>
    </location>
</feature>
<dbReference type="OrthoDB" id="9781069at2"/>
<dbReference type="Proteomes" id="UP000295257">
    <property type="component" value="Unassembled WGS sequence"/>
</dbReference>
<keyword evidence="1" id="KW-1133">Transmembrane helix</keyword>
<evidence type="ECO:0000256" key="1">
    <source>
        <dbReference type="SAM" id="Phobius"/>
    </source>
</evidence>
<dbReference type="EMBL" id="PUFN01000024">
    <property type="protein sequence ID" value="TDG70602.1"/>
    <property type="molecule type" value="Genomic_DNA"/>
</dbReference>
<dbReference type="InterPro" id="IPR008875">
    <property type="entry name" value="TraX"/>
</dbReference>
<comment type="caution">
    <text evidence="2">The sequence shown here is derived from an EMBL/GenBank/DDBJ whole genome shotgun (WGS) entry which is preliminary data.</text>
</comment>
<evidence type="ECO:0008006" key="4">
    <source>
        <dbReference type="Google" id="ProtNLM"/>
    </source>
</evidence>
<keyword evidence="1" id="KW-0472">Membrane</keyword>
<keyword evidence="1" id="KW-0812">Transmembrane</keyword>
<evidence type="ECO:0000313" key="2">
    <source>
        <dbReference type="EMBL" id="TDG70602.1"/>
    </source>
</evidence>
<proteinExistence type="predicted"/>
<feature type="transmembrane region" description="Helical" evidence="1">
    <location>
        <begin position="56"/>
        <end position="77"/>
    </location>
</feature>